<reference evidence="10" key="2">
    <citation type="submission" date="2023-11" db="UniProtKB">
        <authorList>
            <consortium name="WormBaseParasite"/>
        </authorList>
    </citation>
    <scope>IDENTIFICATION</scope>
</reference>
<accession>A0AA85IWH9</accession>
<feature type="region of interest" description="Disordered" evidence="8">
    <location>
        <begin position="333"/>
        <end position="518"/>
    </location>
</feature>
<keyword evidence="6" id="KW-0966">Cell projection</keyword>
<dbReference type="AlphaFoldDB" id="A0AA85IWH9"/>
<dbReference type="Pfam" id="PF10234">
    <property type="entry name" value="Cluap1"/>
    <property type="match status" value="1"/>
</dbReference>
<evidence type="ECO:0000313" key="9">
    <source>
        <dbReference type="Proteomes" id="UP000050795"/>
    </source>
</evidence>
<dbReference type="GO" id="GO:0005815">
    <property type="term" value="C:microtubule organizing center"/>
    <property type="evidence" value="ECO:0007669"/>
    <property type="project" value="TreeGrafter"/>
</dbReference>
<dbReference type="PANTHER" id="PTHR21547:SF0">
    <property type="entry name" value="CLUSTERIN-ASSOCIATED PROTEIN 1"/>
    <property type="match status" value="1"/>
</dbReference>
<feature type="coiled-coil region" evidence="7">
    <location>
        <begin position="216"/>
        <end position="250"/>
    </location>
</feature>
<feature type="compositionally biased region" description="Acidic residues" evidence="8">
    <location>
        <begin position="340"/>
        <end position="386"/>
    </location>
</feature>
<dbReference type="GO" id="GO:0030992">
    <property type="term" value="C:intraciliary transport particle B"/>
    <property type="evidence" value="ECO:0007669"/>
    <property type="project" value="TreeGrafter"/>
</dbReference>
<dbReference type="WBParaSite" id="TREG1_11310.1">
    <property type="protein sequence ID" value="TREG1_11310.1"/>
    <property type="gene ID" value="TREG1_11310"/>
</dbReference>
<evidence type="ECO:0000256" key="8">
    <source>
        <dbReference type="SAM" id="MobiDB-lite"/>
    </source>
</evidence>
<keyword evidence="4 7" id="KW-0175">Coiled coil</keyword>
<protein>
    <recommendedName>
        <fullName evidence="11">Clusterin-associated protein 1</fullName>
    </recommendedName>
</protein>
<sequence length="518" mass="58656">MSFREMRLFTEMMRSLGYPRVISMENFRTPNFPLVTQILRWLVERYDSYADLPSSLDTEQDRVLFIKVVTHIVSSKACIRLNSKKLYQADGFAVRELMKITKVLYEALQDSINDLTDDQSVLNISETFDVAKIKQLQEARSLCSQLASCGASLHSLLNKEKDLKELRDSSLRRQLDSEYVEKSLTAAKNSIKSQTEKTQSSLINIAADEANLDLKIEKKRGELERNRKRLATLQSVRPAYMEEYEQLEEELSSLYAIYLTRFRNLAFLENQYEYFLNNVGQVNEDSEITLKNIADQMKMSSLRDGGNQKTVLNSGYDRTLKIDTLNLKPASGANNFGYDLADDDDDDDDDVGDDDDDDDDDVEEEDEEENDFNNGQDDGDENDDDLVVNGDLFRNKGEKGIPKPGTVRNQLAPGWSPSSGQRVSGANYHGRTQGSYNNEDTNGYRPNGAGYHSTKRSQKENSPVTNLGDEENQHFMNSNECGYERNSMLKDRTGDQTATGKQTYLKNTNQPAESGGVV</sequence>
<evidence type="ECO:0000256" key="2">
    <source>
        <dbReference type="ARBA" id="ARBA00008340"/>
    </source>
</evidence>
<dbReference type="GO" id="GO:0060271">
    <property type="term" value="P:cilium assembly"/>
    <property type="evidence" value="ECO:0007669"/>
    <property type="project" value="TreeGrafter"/>
</dbReference>
<keyword evidence="5" id="KW-0969">Cilium</keyword>
<dbReference type="Proteomes" id="UP000050795">
    <property type="component" value="Unassembled WGS sequence"/>
</dbReference>
<evidence type="ECO:0000256" key="6">
    <source>
        <dbReference type="ARBA" id="ARBA00023273"/>
    </source>
</evidence>
<comment type="similarity">
    <text evidence="2">Belongs to the CLUAP1 family.</text>
</comment>
<evidence type="ECO:0000256" key="7">
    <source>
        <dbReference type="SAM" id="Coils"/>
    </source>
</evidence>
<evidence type="ECO:0000256" key="3">
    <source>
        <dbReference type="ARBA" id="ARBA00022794"/>
    </source>
</evidence>
<keyword evidence="3" id="KW-0970">Cilium biogenesis/degradation</keyword>
<keyword evidence="9" id="KW-1185">Reference proteome</keyword>
<proteinExistence type="inferred from homology"/>
<dbReference type="InterPro" id="IPR019366">
    <property type="entry name" value="Clusterin-associated_protein-1"/>
</dbReference>
<evidence type="ECO:0000256" key="4">
    <source>
        <dbReference type="ARBA" id="ARBA00023054"/>
    </source>
</evidence>
<reference evidence="9" key="1">
    <citation type="submission" date="2022-06" db="EMBL/GenBank/DDBJ databases">
        <authorList>
            <person name="Berger JAMES D."/>
            <person name="Berger JAMES D."/>
        </authorList>
    </citation>
    <scope>NUCLEOTIDE SEQUENCE [LARGE SCALE GENOMIC DNA]</scope>
</reference>
<dbReference type="PANTHER" id="PTHR21547">
    <property type="entry name" value="CLUSTERIN ASSOCIATED PROTEIN 1"/>
    <property type="match status" value="1"/>
</dbReference>
<evidence type="ECO:0000256" key="1">
    <source>
        <dbReference type="ARBA" id="ARBA00004138"/>
    </source>
</evidence>
<feature type="compositionally biased region" description="Polar residues" evidence="8">
    <location>
        <begin position="416"/>
        <end position="441"/>
    </location>
</feature>
<evidence type="ECO:0000313" key="10">
    <source>
        <dbReference type="WBParaSite" id="TREG1_11310.1"/>
    </source>
</evidence>
<name>A0AA85IWH9_TRIRE</name>
<comment type="subcellular location">
    <subcellularLocation>
        <location evidence="1">Cell projection</location>
        <location evidence="1">Cilium</location>
    </subcellularLocation>
</comment>
<evidence type="ECO:0008006" key="11">
    <source>
        <dbReference type="Google" id="ProtNLM"/>
    </source>
</evidence>
<feature type="compositionally biased region" description="Polar residues" evidence="8">
    <location>
        <begin position="495"/>
        <end position="512"/>
    </location>
</feature>
<organism evidence="9 10">
    <name type="scientific">Trichobilharzia regenti</name>
    <name type="common">Nasal bird schistosome</name>
    <dbReference type="NCBI Taxonomy" id="157069"/>
    <lineage>
        <taxon>Eukaryota</taxon>
        <taxon>Metazoa</taxon>
        <taxon>Spiralia</taxon>
        <taxon>Lophotrochozoa</taxon>
        <taxon>Platyhelminthes</taxon>
        <taxon>Trematoda</taxon>
        <taxon>Digenea</taxon>
        <taxon>Strigeidida</taxon>
        <taxon>Schistosomatoidea</taxon>
        <taxon>Schistosomatidae</taxon>
        <taxon>Trichobilharzia</taxon>
    </lineage>
</organism>
<evidence type="ECO:0000256" key="5">
    <source>
        <dbReference type="ARBA" id="ARBA00023069"/>
    </source>
</evidence>
<dbReference type="GO" id="GO:0005929">
    <property type="term" value="C:cilium"/>
    <property type="evidence" value="ECO:0007669"/>
    <property type="project" value="UniProtKB-SubCell"/>
</dbReference>